<feature type="transmembrane region" description="Helical" evidence="1">
    <location>
        <begin position="203"/>
        <end position="224"/>
    </location>
</feature>
<evidence type="ECO:0000313" key="2">
    <source>
        <dbReference type="EMBL" id="UGS40893.1"/>
    </source>
</evidence>
<proteinExistence type="predicted"/>
<feature type="transmembrane region" description="Helical" evidence="1">
    <location>
        <begin position="312"/>
        <end position="332"/>
    </location>
</feature>
<feature type="transmembrane region" description="Helical" evidence="1">
    <location>
        <begin position="254"/>
        <end position="272"/>
    </location>
</feature>
<dbReference type="Proteomes" id="UP001199659">
    <property type="component" value="Chromosome"/>
</dbReference>
<reference evidence="2 3" key="1">
    <citation type="journal article" date="2022" name="Int. J. Syst. Evol. Microbiol.">
        <title>Pseudocitrobacter corydidari sp. nov., isolated from the Asian emerald cockroach Corydidarum magnifica.</title>
        <authorList>
            <person name="Guzman J."/>
            <person name="Poehlein A."/>
            <person name="Glaeser S.P."/>
            <person name="Schwengers O."/>
            <person name="Blom J."/>
            <person name="Hollensteiner J."/>
            <person name="Kampfer P."/>
            <person name="Vilcinskas A."/>
        </authorList>
    </citation>
    <scope>NUCLEOTIDE SEQUENCE [LARGE SCALE GENOMIC DNA]</scope>
    <source>
        <strain evidence="2">G163CM</strain>
    </source>
</reference>
<evidence type="ECO:0008006" key="4">
    <source>
        <dbReference type="Google" id="ProtNLM"/>
    </source>
</evidence>
<evidence type="ECO:0000313" key="3">
    <source>
        <dbReference type="Proteomes" id="UP001199659"/>
    </source>
</evidence>
<dbReference type="Pfam" id="PF19528">
    <property type="entry name" value="DUF6056"/>
    <property type="match status" value="1"/>
</dbReference>
<keyword evidence="1" id="KW-0472">Membrane</keyword>
<evidence type="ECO:0000256" key="1">
    <source>
        <dbReference type="SAM" id="Phobius"/>
    </source>
</evidence>
<protein>
    <recommendedName>
        <fullName evidence="4">Inner membrane protein</fullName>
    </recommendedName>
</protein>
<sequence length="512" mass="57608">MLKLLPKAAILLLAFFAIFLIEWLTPIHSDDYRYYLLGISPESHLHHYMTWSGRIIADYASSLILYTQSQIIYSVAAGFSTVAFCYFIVKTPSGTLSWTKVDYILFPLIFFTYWISNPNLGQTTFWIVGAANYLWTNLFVAAWLFYIYRITTQNIKTINPLIALLSFMAGCSNESVSPFVSLLSVLTIAYELWRTKSVSVNKIIYSISAILGSCVLILSPGNFIRASGKDFWYGKSIFERIFIHLTERVHNHLALIWIGYVVLFLLVLLVIFNKQIRTKIEKSYLVTAALVVCIGLGTSLIMFASPSYPDRVMNGTFMFFLLAIAFLAHGLLTSGVRAGVIGTAAVTVLCGITFLWSYPMMYNAYEKTARQEVVRQKVISQQLAAGKQAFTIPDYYFVKLQNSGGHFGFFHDPAVYGDYYGVQTIVRKKVKFDYSVVADGQQHTLANDIVAYSNTEGDLAVISATPLASAITVTVDGTKKIIHPEKMRQVEINQQFWYYAPIDKGEVTVISL</sequence>
<gene>
    <name evidence="2" type="ORF">G163CM_15920</name>
</gene>
<feature type="transmembrane region" description="Helical" evidence="1">
    <location>
        <begin position="123"/>
        <end position="148"/>
    </location>
</feature>
<feature type="transmembrane region" description="Helical" evidence="1">
    <location>
        <begin position="101"/>
        <end position="117"/>
    </location>
</feature>
<feature type="transmembrane region" description="Helical" evidence="1">
    <location>
        <begin position="284"/>
        <end position="306"/>
    </location>
</feature>
<feature type="transmembrane region" description="Helical" evidence="1">
    <location>
        <begin position="71"/>
        <end position="89"/>
    </location>
</feature>
<organism evidence="2 3">
    <name type="scientific">Pseudocitrobacter corydidari</name>
    <dbReference type="NCBI Taxonomy" id="2891570"/>
    <lineage>
        <taxon>Bacteria</taxon>
        <taxon>Pseudomonadati</taxon>
        <taxon>Pseudomonadota</taxon>
        <taxon>Gammaproteobacteria</taxon>
        <taxon>Enterobacterales</taxon>
        <taxon>Enterobacteriaceae</taxon>
        <taxon>Pseudocitrobacter</taxon>
    </lineage>
</organism>
<dbReference type="InterPro" id="IPR045691">
    <property type="entry name" value="DUF6056"/>
</dbReference>
<keyword evidence="3" id="KW-1185">Reference proteome</keyword>
<keyword evidence="1" id="KW-1133">Transmembrane helix</keyword>
<name>A0ABY3S449_9ENTR</name>
<feature type="transmembrane region" description="Helical" evidence="1">
    <location>
        <begin position="339"/>
        <end position="358"/>
    </location>
</feature>
<dbReference type="EMBL" id="CP087880">
    <property type="protein sequence ID" value="UGS40893.1"/>
    <property type="molecule type" value="Genomic_DNA"/>
</dbReference>
<accession>A0ABY3S449</accession>
<keyword evidence="1" id="KW-0812">Transmembrane</keyword>